<organism evidence="2 3">
    <name type="scientific">Brevinema andersonii</name>
    <dbReference type="NCBI Taxonomy" id="34097"/>
    <lineage>
        <taxon>Bacteria</taxon>
        <taxon>Pseudomonadati</taxon>
        <taxon>Spirochaetota</taxon>
        <taxon>Spirochaetia</taxon>
        <taxon>Brevinematales</taxon>
        <taxon>Brevinemataceae</taxon>
        <taxon>Brevinema</taxon>
    </lineage>
</organism>
<keyword evidence="3" id="KW-1185">Reference proteome</keyword>
<feature type="transmembrane region" description="Helical" evidence="1">
    <location>
        <begin position="12"/>
        <end position="29"/>
    </location>
</feature>
<keyword evidence="1" id="KW-0472">Membrane</keyword>
<sequence>MFLRLIKSTVSAMFFGFGFLLIFFLNLLNNQSIQVILKRSLLGGILFLLVWAVLIKMLQALFSEQELKSIFFPKETAERTEYIIPKDDEDLTIDELYKKFPVNEEDLNFEDSSSKEFIDLVSTVPVLETDFSSDAEEILDNQSNSMRIGADGMFNFEAGNRTVRVTPKEGAMAARKVLMDEKE</sequence>
<evidence type="ECO:0000256" key="1">
    <source>
        <dbReference type="SAM" id="Phobius"/>
    </source>
</evidence>
<keyword evidence="1" id="KW-0812">Transmembrane</keyword>
<proteinExistence type="predicted"/>
<evidence type="ECO:0000313" key="2">
    <source>
        <dbReference type="EMBL" id="SFB79994.1"/>
    </source>
</evidence>
<keyword evidence="1" id="KW-1133">Transmembrane helix</keyword>
<dbReference type="AlphaFoldDB" id="A0A1I1DYU3"/>
<dbReference type="EMBL" id="FOKY01000005">
    <property type="protein sequence ID" value="SFB79994.1"/>
    <property type="molecule type" value="Genomic_DNA"/>
</dbReference>
<dbReference type="STRING" id="34097.SAMN02745150_00851"/>
<dbReference type="RefSeq" id="WP_092318970.1">
    <property type="nucleotide sequence ID" value="NZ_FOKY01000005.1"/>
</dbReference>
<gene>
    <name evidence="2" type="ORF">SAMN02745150_00851</name>
</gene>
<reference evidence="3" key="1">
    <citation type="submission" date="2016-10" db="EMBL/GenBank/DDBJ databases">
        <authorList>
            <person name="Varghese N."/>
            <person name="Submissions S."/>
        </authorList>
    </citation>
    <scope>NUCLEOTIDE SEQUENCE [LARGE SCALE GENOMIC DNA]</scope>
    <source>
        <strain evidence="3">ATCC 43811</strain>
    </source>
</reference>
<evidence type="ECO:0000313" key="3">
    <source>
        <dbReference type="Proteomes" id="UP000240042"/>
    </source>
</evidence>
<dbReference type="Proteomes" id="UP000240042">
    <property type="component" value="Unassembled WGS sequence"/>
</dbReference>
<name>A0A1I1DYU3_BREAD</name>
<accession>A0A1I1DYU3</accession>
<feature type="transmembrane region" description="Helical" evidence="1">
    <location>
        <begin position="41"/>
        <end position="62"/>
    </location>
</feature>
<protein>
    <submittedName>
        <fullName evidence="2">Uncharacterized protein</fullName>
    </submittedName>
</protein>